<dbReference type="GO" id="GO:0031491">
    <property type="term" value="F:nucleosome binding"/>
    <property type="evidence" value="ECO:0007669"/>
    <property type="project" value="TreeGrafter"/>
</dbReference>
<dbReference type="PANTHER" id="PTHR23399">
    <property type="entry name" value="DEOXYNUCLEOTIDYLTRANSFERASE TERMINAL-INTERACTING PROTEIN 1"/>
    <property type="match status" value="1"/>
</dbReference>
<dbReference type="InterPro" id="IPR049121">
    <property type="entry name" value="TdIF1_C"/>
</dbReference>
<evidence type="ECO:0000256" key="1">
    <source>
        <dbReference type="ARBA" id="ARBA00004123"/>
    </source>
</evidence>
<dbReference type="GO" id="GO:0003677">
    <property type="term" value="F:DNA binding"/>
    <property type="evidence" value="ECO:0007669"/>
    <property type="project" value="UniProtKB-KW"/>
</dbReference>
<dbReference type="GO" id="GO:0005634">
    <property type="term" value="C:nucleus"/>
    <property type="evidence" value="ECO:0007669"/>
    <property type="project" value="UniProtKB-SubCell"/>
</dbReference>
<evidence type="ECO:0000256" key="4">
    <source>
        <dbReference type="SAM" id="MobiDB-lite"/>
    </source>
</evidence>
<comment type="caution">
    <text evidence="7">The sequence shown here is derived from an EMBL/GenBank/DDBJ whole genome shotgun (WGS) entry which is preliminary data.</text>
</comment>
<evidence type="ECO:0000259" key="5">
    <source>
        <dbReference type="Pfam" id="PF18192"/>
    </source>
</evidence>
<proteinExistence type="predicted"/>
<feature type="domain" description="TdIF1 C-terminal" evidence="6">
    <location>
        <begin position="209"/>
        <end position="272"/>
    </location>
</feature>
<evidence type="ECO:0008006" key="9">
    <source>
        <dbReference type="Google" id="ProtNLM"/>
    </source>
</evidence>
<dbReference type="Pfam" id="PF21229">
    <property type="entry name" value="TdIF1_2nd"/>
    <property type="match status" value="1"/>
</dbReference>
<evidence type="ECO:0000256" key="3">
    <source>
        <dbReference type="ARBA" id="ARBA00023242"/>
    </source>
</evidence>
<evidence type="ECO:0000259" key="6">
    <source>
        <dbReference type="Pfam" id="PF21229"/>
    </source>
</evidence>
<organism evidence="7 8">
    <name type="scientific">Caenorhabditis angaria</name>
    <dbReference type="NCBI Taxonomy" id="860376"/>
    <lineage>
        <taxon>Eukaryota</taxon>
        <taxon>Metazoa</taxon>
        <taxon>Ecdysozoa</taxon>
        <taxon>Nematoda</taxon>
        <taxon>Chromadorea</taxon>
        <taxon>Rhabditida</taxon>
        <taxon>Rhabditina</taxon>
        <taxon>Rhabditomorpha</taxon>
        <taxon>Rhabditoidea</taxon>
        <taxon>Rhabditidae</taxon>
        <taxon>Peloderinae</taxon>
        <taxon>Caenorhabditis</taxon>
    </lineage>
</organism>
<accession>A0A9P1II96</accession>
<dbReference type="OrthoDB" id="5860246at2759"/>
<keyword evidence="3" id="KW-0539">Nucleus</keyword>
<gene>
    <name evidence="7" type="ORF">CAMP_LOCUS7717</name>
</gene>
<dbReference type="AlphaFoldDB" id="A0A9P1II96"/>
<name>A0A9P1II96_9PELO</name>
<evidence type="ECO:0000313" key="7">
    <source>
        <dbReference type="EMBL" id="CAI5445080.1"/>
    </source>
</evidence>
<comment type="subcellular location">
    <subcellularLocation>
        <location evidence="1">Nucleus</location>
    </subcellularLocation>
</comment>
<sequence>MLDKHTGNGNGNKMNMRISILDALLSREMESSSDGSSARVNSLKQVIKKNKTDMADDAPSSLDLMRRIFQNAMTQEIHQILDRHTRTTFLPAIENLRQNGHIVDETILNQLYCNILDAAKKPFIAKVEPEPPASGFGGGFSMIDAIEAENNLKRGYESDSSDVSGISHCSDAKRRRGRPRKDEETQRLEMSPPTLNEVMMWNPERINYQTRFVTASKVSNILNWPVSMLFNKHPRMFRYSCDEEDKSQLHEIRAAGRCYLLIFDDAKQLVAPHFLQEILNCSFMLNEQLLLKIRQKSATTFEKYSNFLRNGTSQQFGGGTNGGPTFM</sequence>
<dbReference type="InterPro" id="IPR026064">
    <property type="entry name" value="TdIF1"/>
</dbReference>
<feature type="domain" description="DNTTIP1 dimerisation" evidence="5">
    <location>
        <begin position="60"/>
        <end position="124"/>
    </location>
</feature>
<evidence type="ECO:0000313" key="8">
    <source>
        <dbReference type="Proteomes" id="UP001152747"/>
    </source>
</evidence>
<protein>
    <recommendedName>
        <fullName evidence="9">DNTTIP1 dimerisation domain-containing protein</fullName>
    </recommendedName>
</protein>
<keyword evidence="8" id="KW-1185">Reference proteome</keyword>
<dbReference type="PANTHER" id="PTHR23399:SF2">
    <property type="entry name" value="DEOXYNUCLEOTIDYLTRANSFERASE TERMINAL-INTERACTING PROTEIN 1"/>
    <property type="match status" value="1"/>
</dbReference>
<evidence type="ECO:0000256" key="2">
    <source>
        <dbReference type="ARBA" id="ARBA00023125"/>
    </source>
</evidence>
<dbReference type="InterPro" id="IPR041384">
    <property type="entry name" value="DNTTIP1_dimer"/>
</dbReference>
<feature type="region of interest" description="Disordered" evidence="4">
    <location>
        <begin position="155"/>
        <end position="189"/>
    </location>
</feature>
<dbReference type="EMBL" id="CANHGI010000003">
    <property type="protein sequence ID" value="CAI5445080.1"/>
    <property type="molecule type" value="Genomic_DNA"/>
</dbReference>
<reference evidence="7" key="1">
    <citation type="submission" date="2022-11" db="EMBL/GenBank/DDBJ databases">
        <authorList>
            <person name="Kikuchi T."/>
        </authorList>
    </citation>
    <scope>NUCLEOTIDE SEQUENCE</scope>
    <source>
        <strain evidence="7">PS1010</strain>
    </source>
</reference>
<dbReference type="Pfam" id="PF18192">
    <property type="entry name" value="DNTTIP1_dimer"/>
    <property type="match status" value="1"/>
</dbReference>
<dbReference type="Proteomes" id="UP001152747">
    <property type="component" value="Unassembled WGS sequence"/>
</dbReference>
<keyword evidence="2" id="KW-0238">DNA-binding</keyword>